<dbReference type="GeneID" id="113147508"/>
<sequence length="135" mass="13547">APAAADAAAPAAADAAAAASVPARAQASREESLLLQCEHRYTTTPLLTALLTGVAAARSRTAYLHAEWRSQSRGSREEAEETAEKLLACRGLPAPFQQPARRADSAAASAAAAAAAAGQAAAAAAAWLGSLRLGE</sequence>
<proteinExistence type="predicted"/>
<gene>
    <name evidence="2" type="primary">LOC113147508</name>
</gene>
<dbReference type="RefSeq" id="XP_026194074.1">
    <property type="nucleotide sequence ID" value="XM_026338289.1"/>
</dbReference>
<dbReference type="AlphaFoldDB" id="A0A6P6S2Q0"/>
<accession>A0A6P6S2Q0</accession>
<evidence type="ECO:0000313" key="1">
    <source>
        <dbReference type="Proteomes" id="UP000515125"/>
    </source>
</evidence>
<protein>
    <submittedName>
        <fullName evidence="2">Antifreeze protein Maxi-like</fullName>
    </submittedName>
</protein>
<organism evidence="1 2">
    <name type="scientific">Cyclospora cayetanensis</name>
    <dbReference type="NCBI Taxonomy" id="88456"/>
    <lineage>
        <taxon>Eukaryota</taxon>
        <taxon>Sar</taxon>
        <taxon>Alveolata</taxon>
        <taxon>Apicomplexa</taxon>
        <taxon>Conoidasida</taxon>
        <taxon>Coccidia</taxon>
        <taxon>Eucoccidiorida</taxon>
        <taxon>Eimeriorina</taxon>
        <taxon>Eimeriidae</taxon>
        <taxon>Cyclospora</taxon>
    </lineage>
</organism>
<feature type="non-terminal residue" evidence="2">
    <location>
        <position position="1"/>
    </location>
</feature>
<reference evidence="2" key="1">
    <citation type="submission" date="2025-08" db="UniProtKB">
        <authorList>
            <consortium name="RefSeq"/>
        </authorList>
    </citation>
    <scope>IDENTIFICATION</scope>
</reference>
<evidence type="ECO:0000313" key="2">
    <source>
        <dbReference type="RefSeq" id="XP_026194074.1"/>
    </source>
</evidence>
<keyword evidence="1" id="KW-1185">Reference proteome</keyword>
<name>A0A6P6S2Q0_9EIME</name>
<dbReference type="Proteomes" id="UP000515125">
    <property type="component" value="Unplaced"/>
</dbReference>